<name>A0A1I8BJD9_MELHA</name>
<proteinExistence type="predicted"/>
<protein>
    <submittedName>
        <fullName evidence="2">Eyes absent homolog</fullName>
    </submittedName>
</protein>
<dbReference type="InterPro" id="IPR038102">
    <property type="entry name" value="EYA_dom_sf"/>
</dbReference>
<keyword evidence="1" id="KW-1185">Reference proteome</keyword>
<dbReference type="Proteomes" id="UP000095281">
    <property type="component" value="Unplaced"/>
</dbReference>
<sequence>MKENKQQQNLTKIIIKQRKTLPIELLFNIFREANNLFSNELQKWLSSSRIFYYIYIGDSGTKDPYIFYSQVQQFETVFVWDMDTLCEVLPENHVQKVSVEQQINEALENFMKYGFMLKDDAFELTNIWDAKTDLVFKKETKSGSTLKLPPISSIFDREPISSLQFSSHMLTGITTMEGLLELNAKCRIINNEFDKYRSTSALTGLLNEIGVDSSQFFKFMDNIEKIGESNTAAYRDCLSLLYKRSANVLLSSKTTNYSVAKVLGKLMLCRMGKFFESHNVYSVTQKDGIGSLFERLKNTFHNKKFTFICASEEIKESALMVGLNYSSIDSLDDLIKFCSSVLLQQETTSKKIISPVHKRPRIEDK</sequence>
<organism evidence="1 2">
    <name type="scientific">Meloidogyne hapla</name>
    <name type="common">Root-knot nematode worm</name>
    <dbReference type="NCBI Taxonomy" id="6305"/>
    <lineage>
        <taxon>Eukaryota</taxon>
        <taxon>Metazoa</taxon>
        <taxon>Ecdysozoa</taxon>
        <taxon>Nematoda</taxon>
        <taxon>Chromadorea</taxon>
        <taxon>Rhabditida</taxon>
        <taxon>Tylenchina</taxon>
        <taxon>Tylenchomorpha</taxon>
        <taxon>Tylenchoidea</taxon>
        <taxon>Meloidogynidae</taxon>
        <taxon>Meloidogyninae</taxon>
        <taxon>Meloidogyne</taxon>
    </lineage>
</organism>
<dbReference type="WBParaSite" id="MhA1_Contig269.frz3.fgene2">
    <property type="protein sequence ID" value="MhA1_Contig269.frz3.fgene2"/>
    <property type="gene ID" value="MhA1_Contig269.frz3.fgene2"/>
</dbReference>
<evidence type="ECO:0000313" key="2">
    <source>
        <dbReference type="WBParaSite" id="MhA1_Contig269.frz3.fgene2"/>
    </source>
</evidence>
<dbReference type="AlphaFoldDB" id="A0A1I8BJD9"/>
<reference evidence="2" key="1">
    <citation type="submission" date="2016-11" db="UniProtKB">
        <authorList>
            <consortium name="WormBaseParasite"/>
        </authorList>
    </citation>
    <scope>IDENTIFICATION</scope>
</reference>
<dbReference type="Gene3D" id="3.40.50.12350">
    <property type="match status" value="1"/>
</dbReference>
<evidence type="ECO:0000313" key="1">
    <source>
        <dbReference type="Proteomes" id="UP000095281"/>
    </source>
</evidence>
<accession>A0A1I8BJD9</accession>